<dbReference type="AlphaFoldDB" id="A0A075I700"/>
<evidence type="ECO:0000259" key="3">
    <source>
        <dbReference type="Pfam" id="PF23542"/>
    </source>
</evidence>
<dbReference type="Pfam" id="PF07431">
    <property type="entry name" value="DUF1512"/>
    <property type="match status" value="1"/>
</dbReference>
<dbReference type="InterPro" id="IPR056461">
    <property type="entry name" value="DUF1512_C"/>
</dbReference>
<name>A0A075I700_9ARCH</name>
<keyword evidence="1" id="KW-1133">Transmembrane helix</keyword>
<evidence type="ECO:0000256" key="1">
    <source>
        <dbReference type="SAM" id="Phobius"/>
    </source>
</evidence>
<dbReference type="InterPro" id="IPR056460">
    <property type="entry name" value="DUF1512_N"/>
</dbReference>
<proteinExistence type="predicted"/>
<evidence type="ECO:0000259" key="2">
    <source>
        <dbReference type="Pfam" id="PF07431"/>
    </source>
</evidence>
<keyword evidence="1" id="KW-0812">Transmembrane</keyword>
<reference evidence="4" key="1">
    <citation type="journal article" date="2014" name="Genome Biol. Evol.">
        <title>Pangenome evidence for extensive interdomain horizontal transfer affecting lineage core and shell genes in uncultured planktonic thaumarchaeota and euryarchaeota.</title>
        <authorList>
            <person name="Deschamps P."/>
            <person name="Zivanovic Y."/>
            <person name="Moreira D."/>
            <person name="Rodriguez-Valera F."/>
            <person name="Lopez-Garcia P."/>
        </authorList>
    </citation>
    <scope>NUCLEOTIDE SEQUENCE</scope>
</reference>
<feature type="domain" description="DUF1512" evidence="3">
    <location>
        <begin position="206"/>
        <end position="377"/>
    </location>
</feature>
<dbReference type="EMBL" id="KF901240">
    <property type="protein sequence ID" value="AIF23779.1"/>
    <property type="molecule type" value="Genomic_DNA"/>
</dbReference>
<dbReference type="InterPro" id="IPR009995">
    <property type="entry name" value="DUF1512"/>
</dbReference>
<feature type="domain" description="DUF1512" evidence="2">
    <location>
        <begin position="26"/>
        <end position="202"/>
    </location>
</feature>
<evidence type="ECO:0008006" key="5">
    <source>
        <dbReference type="Google" id="ProtNLM"/>
    </source>
</evidence>
<accession>A0A075I700</accession>
<feature type="transmembrane region" description="Helical" evidence="1">
    <location>
        <begin position="26"/>
        <end position="49"/>
    </location>
</feature>
<protein>
    <recommendedName>
        <fullName evidence="5">DUF1512 domain-containing protein</fullName>
    </recommendedName>
</protein>
<organism evidence="4">
    <name type="scientific">uncultured marine thaumarchaeote SAT1000_18_D03</name>
    <dbReference type="NCBI Taxonomy" id="1456391"/>
    <lineage>
        <taxon>Archaea</taxon>
        <taxon>Nitrososphaerota</taxon>
        <taxon>environmental samples</taxon>
    </lineage>
</organism>
<dbReference type="Pfam" id="PF23542">
    <property type="entry name" value="DUF1512_C"/>
    <property type="match status" value="1"/>
</dbReference>
<keyword evidence="1" id="KW-0472">Membrane</keyword>
<sequence>MPCFMDFSDLDILDEFFGTGGDSNPFMMLIWFLPIILFVFYGQRIQLIITSREIKKKMSELEQFRNDSRNELINYVKQKLTTNGDPIQKLDRFFDYFTIMPVDIDPNGIIPKIHHLVRSREDTTRKQVKSMFSEISTLEITKVQNLLEIVTTLQLLHKIVRHLFLTAKKQNNYPLILPLQMMLPFIMEQAEALKDAIPAFKQAQPIGDGIGPLVVGGMMLNTKKQKAEFETVYSESEFNGRKLILLKAEGPYATVGRPGEATESLIEKLKPNIIIMVDAALKLEGEDTGSIAQGFGAAIGGIGTDRFKIEAVAAKYNIPILALVVRQSVKDAITLMKKEISDQTENVRSQVYEMITDNSNPNQTVLVIGVGNTMGVAQ</sequence>
<dbReference type="PIRSF" id="PIRSF016495">
    <property type="entry name" value="UCP016495"/>
    <property type="match status" value="1"/>
</dbReference>
<evidence type="ECO:0000313" key="4">
    <source>
        <dbReference type="EMBL" id="AIF23779.1"/>
    </source>
</evidence>